<proteinExistence type="predicted"/>
<name>A0AA48KGE2_9BACT</name>
<dbReference type="Proteomes" id="UP001228113">
    <property type="component" value="Chromosome"/>
</dbReference>
<evidence type="ECO:0000313" key="3">
    <source>
        <dbReference type="Proteomes" id="UP001228113"/>
    </source>
</evidence>
<feature type="domain" description="Rhodanese" evidence="1">
    <location>
        <begin position="43"/>
        <end position="115"/>
    </location>
</feature>
<dbReference type="EMBL" id="AP027081">
    <property type="protein sequence ID" value="BDU77348.1"/>
    <property type="molecule type" value="Genomic_DNA"/>
</dbReference>
<accession>A0AA48KGE2</accession>
<dbReference type="Gene3D" id="3.40.250.10">
    <property type="entry name" value="Rhodanese-like domain"/>
    <property type="match status" value="1"/>
</dbReference>
<dbReference type="PROSITE" id="PS50206">
    <property type="entry name" value="RHODANESE_3"/>
    <property type="match status" value="1"/>
</dbReference>
<keyword evidence="3" id="KW-1185">Reference proteome</keyword>
<protein>
    <submittedName>
        <fullName evidence="2">Sulfurtransferase</fullName>
    </submittedName>
</protein>
<dbReference type="InterPro" id="IPR036873">
    <property type="entry name" value="Rhodanese-like_dom_sf"/>
</dbReference>
<dbReference type="SUPFAM" id="SSF52821">
    <property type="entry name" value="Rhodanese/Cell cycle control phosphatase"/>
    <property type="match status" value="1"/>
</dbReference>
<reference evidence="2" key="1">
    <citation type="journal article" date="2023" name="Int. J. Syst. Evol. Microbiol.">
        <title>Mesoterricola silvestris gen. nov., sp. nov., Mesoterricola sediminis sp. nov., Geothrix oryzae sp. nov., Geothrix edaphica sp. nov., Geothrix rubra sp. nov., and Geothrix limicola sp. nov., six novel members of Acidobacteriota isolated from soils.</title>
        <authorList>
            <person name="Itoh H."/>
            <person name="Sugisawa Y."/>
            <person name="Mise K."/>
            <person name="Xu Z."/>
            <person name="Kuniyasu M."/>
            <person name="Ushijima N."/>
            <person name="Kawano K."/>
            <person name="Kobayashi E."/>
            <person name="Shiratori Y."/>
            <person name="Masuda Y."/>
            <person name="Senoo K."/>
        </authorList>
    </citation>
    <scope>NUCLEOTIDE SEQUENCE</scope>
    <source>
        <strain evidence="2">W786</strain>
    </source>
</reference>
<evidence type="ECO:0000259" key="1">
    <source>
        <dbReference type="PROSITE" id="PS50206"/>
    </source>
</evidence>
<dbReference type="Pfam" id="PF00581">
    <property type="entry name" value="Rhodanese"/>
    <property type="match status" value="1"/>
</dbReference>
<dbReference type="InterPro" id="IPR001763">
    <property type="entry name" value="Rhodanese-like_dom"/>
</dbReference>
<dbReference type="AlphaFoldDB" id="A0AA48KGE2"/>
<dbReference type="SMART" id="SM00450">
    <property type="entry name" value="RHOD"/>
    <property type="match status" value="1"/>
</dbReference>
<dbReference type="InterPro" id="IPR050229">
    <property type="entry name" value="GlpE_sulfurtransferase"/>
</dbReference>
<organism evidence="2 3">
    <name type="scientific">Mesoterricola sediminis</name>
    <dbReference type="NCBI Taxonomy" id="2927980"/>
    <lineage>
        <taxon>Bacteria</taxon>
        <taxon>Pseudomonadati</taxon>
        <taxon>Acidobacteriota</taxon>
        <taxon>Holophagae</taxon>
        <taxon>Holophagales</taxon>
        <taxon>Holophagaceae</taxon>
        <taxon>Mesoterricola</taxon>
    </lineage>
</organism>
<dbReference type="PANTHER" id="PTHR43031:SF1">
    <property type="entry name" value="PYRIDINE NUCLEOTIDE-DISULPHIDE OXIDOREDUCTASE"/>
    <property type="match status" value="1"/>
</dbReference>
<dbReference type="RefSeq" id="WP_243333193.1">
    <property type="nucleotide sequence ID" value="NZ_AP027081.1"/>
</dbReference>
<dbReference type="KEGG" id="msea:METESE_23060"/>
<sequence>MPSLSTSDLTLLAALFIGVAWYLLMRRRAQAEPMTRQRLQELRQQGAVVLDVRSPGEFAAGHAPGARNIPLGDLKARLGELDRTRPVLACCASGMRSGSACAILRRAGFTEVHNLGPWTNL</sequence>
<dbReference type="CDD" id="cd00158">
    <property type="entry name" value="RHOD"/>
    <property type="match status" value="1"/>
</dbReference>
<evidence type="ECO:0000313" key="2">
    <source>
        <dbReference type="EMBL" id="BDU77348.1"/>
    </source>
</evidence>
<gene>
    <name evidence="2" type="ORF">METESE_23060</name>
</gene>
<dbReference type="PANTHER" id="PTHR43031">
    <property type="entry name" value="FAD-DEPENDENT OXIDOREDUCTASE"/>
    <property type="match status" value="1"/>
</dbReference>